<evidence type="ECO:0000256" key="2">
    <source>
        <dbReference type="SAM" id="Phobius"/>
    </source>
</evidence>
<organism evidence="3 4">
    <name type="scientific">Kribbella yunnanensis</name>
    <dbReference type="NCBI Taxonomy" id="190194"/>
    <lineage>
        <taxon>Bacteria</taxon>
        <taxon>Bacillati</taxon>
        <taxon>Actinomycetota</taxon>
        <taxon>Actinomycetes</taxon>
        <taxon>Propionibacteriales</taxon>
        <taxon>Kribbellaceae</taxon>
        <taxon>Kribbella</taxon>
    </lineage>
</organism>
<keyword evidence="2" id="KW-0472">Membrane</keyword>
<evidence type="ECO:0000313" key="4">
    <source>
        <dbReference type="Proteomes" id="UP001500280"/>
    </source>
</evidence>
<evidence type="ECO:0000256" key="1">
    <source>
        <dbReference type="SAM" id="MobiDB-lite"/>
    </source>
</evidence>
<feature type="region of interest" description="Disordered" evidence="1">
    <location>
        <begin position="286"/>
        <end position="316"/>
    </location>
</feature>
<comment type="caution">
    <text evidence="3">The sequence shown here is derived from an EMBL/GenBank/DDBJ whole genome shotgun (WGS) entry which is preliminary data.</text>
</comment>
<dbReference type="Proteomes" id="UP001500280">
    <property type="component" value="Unassembled WGS sequence"/>
</dbReference>
<keyword evidence="4" id="KW-1185">Reference proteome</keyword>
<gene>
    <name evidence="3" type="ORF">GCM10009745_47170</name>
</gene>
<name>A0ABP4U029_9ACTN</name>
<feature type="transmembrane region" description="Helical" evidence="2">
    <location>
        <begin position="30"/>
        <end position="47"/>
    </location>
</feature>
<sequence>MITHPRAVVIAAIFVPWTAFVVWLSVVLGWLGAVLAVVLTIGCVVAYRKAGGQLFADVSAASESELSTSGLPTADETVFLNVSATVHWQAAKVESYHADVAREFVLQQAREVTAKWRPAQYSLAQHELAARIGRPATADGGDLEVWATALRLGLPEAVEQHLAKMDEAHRHGLLWEVGAANENRVRSYLRDDALRTPASAVVWWLAQHDGSVERAVELAEVLTKLSRLATGASETDVSAESQHLIEAIQKLEEPARRPAAHSLADAFDQAGVPIVAQALREEYNLPTLRPLADPPPSGDSDAGSRPGRAWSVGNDR</sequence>
<dbReference type="RefSeq" id="WP_344155800.1">
    <property type="nucleotide sequence ID" value="NZ_BAAANF010000016.1"/>
</dbReference>
<protein>
    <submittedName>
        <fullName evidence="3">Uncharacterized protein</fullName>
    </submittedName>
</protein>
<reference evidence="4" key="1">
    <citation type="journal article" date="2019" name="Int. J. Syst. Evol. Microbiol.">
        <title>The Global Catalogue of Microorganisms (GCM) 10K type strain sequencing project: providing services to taxonomists for standard genome sequencing and annotation.</title>
        <authorList>
            <consortium name="The Broad Institute Genomics Platform"/>
            <consortium name="The Broad Institute Genome Sequencing Center for Infectious Disease"/>
            <person name="Wu L."/>
            <person name="Ma J."/>
        </authorList>
    </citation>
    <scope>NUCLEOTIDE SEQUENCE [LARGE SCALE GENOMIC DNA]</scope>
    <source>
        <strain evidence="4">JCM 14307</strain>
    </source>
</reference>
<keyword evidence="2" id="KW-0812">Transmembrane</keyword>
<keyword evidence="2" id="KW-1133">Transmembrane helix</keyword>
<dbReference type="EMBL" id="BAAANF010000016">
    <property type="protein sequence ID" value="GAA1695820.1"/>
    <property type="molecule type" value="Genomic_DNA"/>
</dbReference>
<proteinExistence type="predicted"/>
<feature type="transmembrane region" description="Helical" evidence="2">
    <location>
        <begin position="7"/>
        <end position="24"/>
    </location>
</feature>
<accession>A0ABP4U029</accession>
<evidence type="ECO:0000313" key="3">
    <source>
        <dbReference type="EMBL" id="GAA1695820.1"/>
    </source>
</evidence>